<dbReference type="EMBL" id="CM034391">
    <property type="protein sequence ID" value="KAJ0180997.1"/>
    <property type="molecule type" value="Genomic_DNA"/>
</dbReference>
<accession>A0ACC1DC48</accession>
<dbReference type="Proteomes" id="UP000824533">
    <property type="component" value="Linkage Group LG05"/>
</dbReference>
<protein>
    <submittedName>
        <fullName evidence="1">Uncharacterized protein</fullName>
    </submittedName>
</protein>
<gene>
    <name evidence="1" type="ORF">K1T71_003082</name>
</gene>
<organism evidence="1 2">
    <name type="scientific">Dendrolimus kikuchii</name>
    <dbReference type="NCBI Taxonomy" id="765133"/>
    <lineage>
        <taxon>Eukaryota</taxon>
        <taxon>Metazoa</taxon>
        <taxon>Ecdysozoa</taxon>
        <taxon>Arthropoda</taxon>
        <taxon>Hexapoda</taxon>
        <taxon>Insecta</taxon>
        <taxon>Pterygota</taxon>
        <taxon>Neoptera</taxon>
        <taxon>Endopterygota</taxon>
        <taxon>Lepidoptera</taxon>
        <taxon>Glossata</taxon>
        <taxon>Ditrysia</taxon>
        <taxon>Bombycoidea</taxon>
        <taxon>Lasiocampidae</taxon>
        <taxon>Dendrolimus</taxon>
    </lineage>
</organism>
<reference evidence="1 2" key="1">
    <citation type="journal article" date="2021" name="Front. Genet.">
        <title>Chromosome-Level Genome Assembly Reveals Significant Gene Expansion in the Toll and IMD Signaling Pathways of Dendrolimus kikuchii.</title>
        <authorList>
            <person name="Zhou J."/>
            <person name="Wu P."/>
            <person name="Xiong Z."/>
            <person name="Liu N."/>
            <person name="Zhao N."/>
            <person name="Ji M."/>
            <person name="Qiu Y."/>
            <person name="Yang B."/>
        </authorList>
    </citation>
    <scope>NUCLEOTIDE SEQUENCE [LARGE SCALE GENOMIC DNA]</scope>
    <source>
        <strain evidence="1">Ann1</strain>
    </source>
</reference>
<proteinExistence type="predicted"/>
<keyword evidence="2" id="KW-1185">Reference proteome</keyword>
<evidence type="ECO:0000313" key="2">
    <source>
        <dbReference type="Proteomes" id="UP000824533"/>
    </source>
</evidence>
<evidence type="ECO:0000313" key="1">
    <source>
        <dbReference type="EMBL" id="KAJ0180997.1"/>
    </source>
</evidence>
<name>A0ACC1DC48_9NEOP</name>
<comment type="caution">
    <text evidence="1">The sequence shown here is derived from an EMBL/GenBank/DDBJ whole genome shotgun (WGS) entry which is preliminary data.</text>
</comment>
<sequence length="659" mass="75142">MKKVRFETPDKFNSMNNSECHSPRPFIERQVCADVPNINNISRIVPFSTDPVQRFDFSNSSPYPIAMRTLLPSIPQHDICRLPSNELDLSMLDIWTPCPKPPRPFCKPVTKNYNEDTPFCGKIKTSEDNSPPVLTAIEHKSYPPNVLMKDNDFFIRRGNIHKFKFDSYPLHDNLDGHNSNKENNPMTKKVELMRRFSSNNIISSNNDKHSVSVQVSAKSNTKNDCRCYHCKEPVLNTQSISPPMSNKYMTEHVSPCLCTPPQPRNEHYCNCHYQPVKQTCICNNLNCGTPKQNAVDKKNWAIERYEQTKMSEHMEVEKQTNVAKEKREPTVADLFKIIKLQNEQLQMLQEKVDKFISANTQGTKEISERIVEQVTNEQHKISIGVMTSFEMVRTSTVINKEIVTQAKENSQIQCNKSQISIKEVVAKAQPVNLNFLDGIAPIAKPVEATQNCVENQLNDDKTLNEYSLYNVQVDNATTPMISPEHSMYLDVRDYSDSDASSDDQSNVGWTYYNKVMTQVNGMLQDSDMPSSASALYRNTKQKCVQMQIDKTNVSVTKRVKFGDDPLGIHQSHIYTASTDTSLKMNQLATKYLKQAQPQLNQRHLPKQVIGSTDMSIGTKNYMERHKLIQAGPLARKSPPLNELPKFLDITTLKQQPKLL</sequence>